<dbReference type="InterPro" id="IPR043128">
    <property type="entry name" value="Rev_trsase/Diguanyl_cyclase"/>
</dbReference>
<dbReference type="OrthoDB" id="1740934at2759"/>
<dbReference type="AlphaFoldDB" id="A0A1S3YCK5"/>
<dbReference type="PANTHER" id="PTHR37984">
    <property type="entry name" value="PROTEIN CBG26694"/>
    <property type="match status" value="1"/>
</dbReference>
<dbReference type="KEGG" id="nta:107774643"/>
<dbReference type="InterPro" id="IPR050951">
    <property type="entry name" value="Retrovirus_Pol_polyprotein"/>
</dbReference>
<proteinExistence type="predicted"/>
<gene>
    <name evidence="1" type="primary">LOC107774643</name>
</gene>
<sequence length="183" mass="20845">MKLNPEKCAFRVSSGKFLGFLMSQKGNEVNPDKIKAIKDIPDQLSSVKEIQRLIGRLAALSRFISQYSKKCHHFSLLKKKNNFEWSPECQQDLKDLKMYLSSPPLLSKSEEGKQLPIYLVVSNSAWDCCLWYQSSRNGVRANIKSFEVVHERGFQYERVRAHLSAGHALGGNPKAGYKNRSSH</sequence>
<dbReference type="RefSeq" id="XP_016449733.1">
    <property type="nucleotide sequence ID" value="XM_016594247.1"/>
</dbReference>
<dbReference type="STRING" id="4097.A0A1S3YCK5"/>
<dbReference type="PaxDb" id="4097-A0A1S3YCK5"/>
<dbReference type="InterPro" id="IPR043502">
    <property type="entry name" value="DNA/RNA_pol_sf"/>
</dbReference>
<organism evidence="1">
    <name type="scientific">Nicotiana tabacum</name>
    <name type="common">Common tobacco</name>
    <dbReference type="NCBI Taxonomy" id="4097"/>
    <lineage>
        <taxon>Eukaryota</taxon>
        <taxon>Viridiplantae</taxon>
        <taxon>Streptophyta</taxon>
        <taxon>Embryophyta</taxon>
        <taxon>Tracheophyta</taxon>
        <taxon>Spermatophyta</taxon>
        <taxon>Magnoliopsida</taxon>
        <taxon>eudicotyledons</taxon>
        <taxon>Gunneridae</taxon>
        <taxon>Pentapetalae</taxon>
        <taxon>asterids</taxon>
        <taxon>lamiids</taxon>
        <taxon>Solanales</taxon>
        <taxon>Solanaceae</taxon>
        <taxon>Nicotianoideae</taxon>
        <taxon>Nicotianeae</taxon>
        <taxon>Nicotiana</taxon>
    </lineage>
</organism>
<protein>
    <submittedName>
        <fullName evidence="1">Uncharacterized mitochondrial protein AtMg00860-like</fullName>
    </submittedName>
</protein>
<name>A0A1S3YCK5_TOBAC</name>
<reference evidence="1" key="1">
    <citation type="submission" date="2025-08" db="UniProtKB">
        <authorList>
            <consortium name="RefSeq"/>
        </authorList>
    </citation>
    <scope>IDENTIFICATION</scope>
</reference>
<dbReference type="PANTHER" id="PTHR37984:SF5">
    <property type="entry name" value="PROTEIN NYNRIN-LIKE"/>
    <property type="match status" value="1"/>
</dbReference>
<accession>A0A1S3YCK5</accession>
<evidence type="ECO:0000313" key="1">
    <source>
        <dbReference type="RefSeq" id="XP_016449733.1"/>
    </source>
</evidence>
<dbReference type="SUPFAM" id="SSF56672">
    <property type="entry name" value="DNA/RNA polymerases"/>
    <property type="match status" value="1"/>
</dbReference>
<dbReference type="OMA" id="FEWSPEC"/>
<dbReference type="Gene3D" id="3.30.70.270">
    <property type="match status" value="1"/>
</dbReference>